<accession>A0ABW6Z5M3</accession>
<comment type="caution">
    <text evidence="2">The sequence shown here is derived from an EMBL/GenBank/DDBJ whole genome shotgun (WGS) entry which is preliminary data.</text>
</comment>
<evidence type="ECO:0008006" key="4">
    <source>
        <dbReference type="Google" id="ProtNLM"/>
    </source>
</evidence>
<dbReference type="EMBL" id="JBICBM010000015">
    <property type="protein sequence ID" value="MFF9885750.1"/>
    <property type="molecule type" value="Genomic_DNA"/>
</dbReference>
<feature type="region of interest" description="Disordered" evidence="1">
    <location>
        <begin position="1"/>
        <end position="25"/>
    </location>
</feature>
<evidence type="ECO:0000313" key="2">
    <source>
        <dbReference type="EMBL" id="MFF9885750.1"/>
    </source>
</evidence>
<evidence type="ECO:0000256" key="1">
    <source>
        <dbReference type="SAM" id="MobiDB-lite"/>
    </source>
</evidence>
<name>A0ABW6Z5M3_9ACTN</name>
<organism evidence="2 3">
    <name type="scientific">Streptomyces eurythermus</name>
    <dbReference type="NCBI Taxonomy" id="42237"/>
    <lineage>
        <taxon>Bacteria</taxon>
        <taxon>Bacillati</taxon>
        <taxon>Actinomycetota</taxon>
        <taxon>Actinomycetes</taxon>
        <taxon>Kitasatosporales</taxon>
        <taxon>Streptomycetaceae</taxon>
        <taxon>Streptomyces</taxon>
    </lineage>
</organism>
<dbReference type="RefSeq" id="WP_037702206.1">
    <property type="nucleotide sequence ID" value="NZ_JBFACJ010000024.1"/>
</dbReference>
<dbReference type="Proteomes" id="UP001603418">
    <property type="component" value="Unassembled WGS sequence"/>
</dbReference>
<gene>
    <name evidence="2" type="ORF">ACF1HC_29770</name>
</gene>
<sequence length="208" mass="22392">MSEAPLSGPPYEVRPLRTSAQQAEAGTLVRDRNRWLVVRNLPCDFQAPALYTVPDKDTEPVGVFEDGALIGCLLLHRNPGLRHWGPRAQGPSVLISHAHSVPGAADVGRLMTLWATDFAARLGMPCVRAEIPIRHQDATGPEERLVRHAEHLGWERGGYGAGWCDQGQRVARVEMPAEPRPGLVHLIRCSVPLNKAAAAAAAAGDGAC</sequence>
<proteinExistence type="predicted"/>
<evidence type="ECO:0000313" key="3">
    <source>
        <dbReference type="Proteomes" id="UP001603418"/>
    </source>
</evidence>
<keyword evidence="3" id="KW-1185">Reference proteome</keyword>
<protein>
    <recommendedName>
        <fullName evidence="4">Acetyltransferase</fullName>
    </recommendedName>
</protein>
<reference evidence="2 3" key="1">
    <citation type="submission" date="2024-10" db="EMBL/GenBank/DDBJ databases">
        <title>The Natural Products Discovery Center: Release of the First 8490 Sequenced Strains for Exploring Actinobacteria Biosynthetic Diversity.</title>
        <authorList>
            <person name="Kalkreuter E."/>
            <person name="Kautsar S.A."/>
            <person name="Yang D."/>
            <person name="Bader C.D."/>
            <person name="Teijaro C.N."/>
            <person name="Fluegel L."/>
            <person name="Davis C.M."/>
            <person name="Simpson J.R."/>
            <person name="Lauterbach L."/>
            <person name="Steele A.D."/>
            <person name="Gui C."/>
            <person name="Meng S."/>
            <person name="Li G."/>
            <person name="Viehrig K."/>
            <person name="Ye F."/>
            <person name="Su P."/>
            <person name="Kiefer A.F."/>
            <person name="Nichols A."/>
            <person name="Cepeda A.J."/>
            <person name="Yan W."/>
            <person name="Fan B."/>
            <person name="Jiang Y."/>
            <person name="Adhikari A."/>
            <person name="Zheng C.-J."/>
            <person name="Schuster L."/>
            <person name="Cowan T.M."/>
            <person name="Smanski M.J."/>
            <person name="Chevrette M.G."/>
            <person name="De Carvalho L.P.S."/>
            <person name="Shen B."/>
        </authorList>
    </citation>
    <scope>NUCLEOTIDE SEQUENCE [LARGE SCALE GENOMIC DNA]</scope>
    <source>
        <strain evidence="2 3">NPDC013366</strain>
    </source>
</reference>